<dbReference type="PANTHER" id="PTHR35120">
    <property type="entry name" value="HISTONE ACETYLTRANSFERASE KAT6B-LIKE"/>
    <property type="match status" value="1"/>
</dbReference>
<dbReference type="GO" id="GO:0004674">
    <property type="term" value="F:protein serine/threonine kinase activity"/>
    <property type="evidence" value="ECO:0007669"/>
    <property type="project" value="UniProtKB-KW"/>
</dbReference>
<dbReference type="EMBL" id="JARAOO010000003">
    <property type="protein sequence ID" value="KAJ7977598.1"/>
    <property type="molecule type" value="Genomic_DNA"/>
</dbReference>
<accession>A0AAD7Q9X2</accession>
<organism evidence="1 2">
    <name type="scientific">Quillaja saponaria</name>
    <name type="common">Soap bark tree</name>
    <dbReference type="NCBI Taxonomy" id="32244"/>
    <lineage>
        <taxon>Eukaryota</taxon>
        <taxon>Viridiplantae</taxon>
        <taxon>Streptophyta</taxon>
        <taxon>Embryophyta</taxon>
        <taxon>Tracheophyta</taxon>
        <taxon>Spermatophyta</taxon>
        <taxon>Magnoliopsida</taxon>
        <taxon>eudicotyledons</taxon>
        <taxon>Gunneridae</taxon>
        <taxon>Pentapetalae</taxon>
        <taxon>rosids</taxon>
        <taxon>fabids</taxon>
        <taxon>Fabales</taxon>
        <taxon>Quillajaceae</taxon>
        <taxon>Quillaja</taxon>
    </lineage>
</organism>
<keyword evidence="1" id="KW-0723">Serine/threonine-protein kinase</keyword>
<evidence type="ECO:0000313" key="2">
    <source>
        <dbReference type="Proteomes" id="UP001163823"/>
    </source>
</evidence>
<dbReference type="PANTHER" id="PTHR35120:SF2">
    <property type="entry name" value="AMINOTRANSFERASE-LIKE PLANT MOBILE DOMAIN-CONTAINING PROTEIN"/>
    <property type="match status" value="1"/>
</dbReference>
<keyword evidence="1" id="KW-0808">Transferase</keyword>
<evidence type="ECO:0000313" key="1">
    <source>
        <dbReference type="EMBL" id="KAJ7977598.1"/>
    </source>
</evidence>
<reference evidence="1" key="1">
    <citation type="journal article" date="2023" name="Science">
        <title>Elucidation of the pathway for biosynthesis of saponin adjuvants from the soapbark tree.</title>
        <authorList>
            <person name="Reed J."/>
            <person name="Orme A."/>
            <person name="El-Demerdash A."/>
            <person name="Owen C."/>
            <person name="Martin L.B.B."/>
            <person name="Misra R.C."/>
            <person name="Kikuchi S."/>
            <person name="Rejzek M."/>
            <person name="Martin A.C."/>
            <person name="Harkess A."/>
            <person name="Leebens-Mack J."/>
            <person name="Louveau T."/>
            <person name="Stephenson M.J."/>
            <person name="Osbourn A."/>
        </authorList>
    </citation>
    <scope>NUCLEOTIDE SEQUENCE</scope>
    <source>
        <strain evidence="1">S10</strain>
    </source>
</reference>
<comment type="caution">
    <text evidence="1">The sequence shown here is derived from an EMBL/GenBank/DDBJ whole genome shotgun (WGS) entry which is preliminary data.</text>
</comment>
<protein>
    <submittedName>
        <fullName evidence="1">Non-specific serine/threonine protein kinase</fullName>
    </submittedName>
</protein>
<proteinExistence type="predicted"/>
<dbReference type="KEGG" id="qsa:O6P43_007197"/>
<keyword evidence="1" id="KW-0418">Kinase</keyword>
<gene>
    <name evidence="1" type="ORF">O6P43_007197</name>
</gene>
<keyword evidence="2" id="KW-1185">Reference proteome</keyword>
<sequence>MRNFGQERDSSDSDDVVQVHGNQSWVQYPFSMPMTLTAMDDCLTIKNVHDSDIVEFYTCMVQVEAWVKEARVEYAKKKQNFETFTANRNIIVEELQVRDEVIKRLTRDVAEEQGLRLKEVNLLKGEIDAMGKLIVDYREGLKKVKREFAEYKARNKIYNSSKYDQVVQKINEIHI</sequence>
<dbReference type="Proteomes" id="UP001163823">
    <property type="component" value="Chromosome 3"/>
</dbReference>
<dbReference type="AlphaFoldDB" id="A0AAD7Q9X2"/>
<name>A0AAD7Q9X2_QUISA</name>